<evidence type="ECO:0000259" key="6">
    <source>
        <dbReference type="Pfam" id="PF14378"/>
    </source>
</evidence>
<dbReference type="Pfam" id="PF14378">
    <property type="entry name" value="PAP2_3"/>
    <property type="match status" value="1"/>
</dbReference>
<keyword evidence="2 5" id="KW-0812">Transmembrane</keyword>
<protein>
    <submittedName>
        <fullName evidence="7">Phosphatase PAP2 family protein</fullName>
    </submittedName>
</protein>
<evidence type="ECO:0000256" key="5">
    <source>
        <dbReference type="SAM" id="Phobius"/>
    </source>
</evidence>
<dbReference type="Proteomes" id="UP001284537">
    <property type="component" value="Unassembled WGS sequence"/>
</dbReference>
<feature type="transmembrane region" description="Helical" evidence="5">
    <location>
        <begin position="229"/>
        <end position="248"/>
    </location>
</feature>
<dbReference type="RefSeq" id="WP_319961307.1">
    <property type="nucleotide sequence ID" value="NZ_JAXARY010000007.1"/>
</dbReference>
<evidence type="ECO:0000313" key="8">
    <source>
        <dbReference type="Proteomes" id="UP001284537"/>
    </source>
</evidence>
<keyword evidence="3 5" id="KW-1133">Transmembrane helix</keyword>
<dbReference type="EMBL" id="JAXARY010000007">
    <property type="protein sequence ID" value="MDX8127432.1"/>
    <property type="molecule type" value="Genomic_DNA"/>
</dbReference>
<sequence>MNKLLDPPLRYFSIYLGAVSAMEIAHLTVWSLLFCPMLAGMAGLARRYSRQHSWGLLAAICVSLAVGMNVSYQAMAGAVPAVRSVRFDAQLMALDRLLIGETPSVWLERWISPPLTELMSACYLLLMPLLLVSLLRYFFRRRELLGEFYTGLFAVYGLGFLGYLLVPAAGPWLAYPELFNVKLSGGAVTAFNQAMVEQGSNKVDVWPSLHVAVTLYILGFAGRHHRLEFWVLLLPILGLWIATLYLRYHYFVDVLSGLALAGFGLYEARRHADHPAINPSKKDTYANAV</sequence>
<comment type="subcellular location">
    <subcellularLocation>
        <location evidence="1">Membrane</location>
        <topology evidence="1">Multi-pass membrane protein</topology>
    </subcellularLocation>
</comment>
<organism evidence="7 8">
    <name type="scientific">Methylomonas defluvii</name>
    <dbReference type="NCBI Taxonomy" id="3045149"/>
    <lineage>
        <taxon>Bacteria</taxon>
        <taxon>Pseudomonadati</taxon>
        <taxon>Pseudomonadota</taxon>
        <taxon>Gammaproteobacteria</taxon>
        <taxon>Methylococcales</taxon>
        <taxon>Methylococcaceae</taxon>
        <taxon>Methylomonas</taxon>
    </lineage>
</organism>
<feature type="domain" description="Inositolphosphotransferase Aur1/Ipt1" evidence="6">
    <location>
        <begin position="90"/>
        <end position="265"/>
    </location>
</feature>
<reference evidence="7 8" key="1">
    <citation type="submission" date="2023-11" db="EMBL/GenBank/DDBJ databases">
        <authorList>
            <person name="Ouyang M.-Y."/>
        </authorList>
    </citation>
    <scope>NUCLEOTIDE SEQUENCE [LARGE SCALE GENOMIC DNA]</scope>
    <source>
        <strain evidence="7 8">OY6</strain>
    </source>
</reference>
<feature type="transmembrane region" description="Helical" evidence="5">
    <location>
        <begin position="118"/>
        <end position="139"/>
    </location>
</feature>
<keyword evidence="4 5" id="KW-0472">Membrane</keyword>
<dbReference type="InterPro" id="IPR052185">
    <property type="entry name" value="IPC_Synthase-Related"/>
</dbReference>
<feature type="transmembrane region" description="Helical" evidence="5">
    <location>
        <begin position="205"/>
        <end position="222"/>
    </location>
</feature>
<feature type="transmembrane region" description="Helical" evidence="5">
    <location>
        <begin position="151"/>
        <end position="174"/>
    </location>
</feature>
<evidence type="ECO:0000256" key="2">
    <source>
        <dbReference type="ARBA" id="ARBA00022692"/>
    </source>
</evidence>
<evidence type="ECO:0000256" key="3">
    <source>
        <dbReference type="ARBA" id="ARBA00022989"/>
    </source>
</evidence>
<evidence type="ECO:0000313" key="7">
    <source>
        <dbReference type="EMBL" id="MDX8127432.1"/>
    </source>
</evidence>
<proteinExistence type="predicted"/>
<name>A0ABU4UDA2_9GAMM</name>
<dbReference type="InterPro" id="IPR026841">
    <property type="entry name" value="Aur1/Ipt1"/>
</dbReference>
<gene>
    <name evidence="7" type="ORF">QLH52_09075</name>
</gene>
<evidence type="ECO:0000256" key="4">
    <source>
        <dbReference type="ARBA" id="ARBA00023136"/>
    </source>
</evidence>
<dbReference type="PANTHER" id="PTHR31310">
    <property type="match status" value="1"/>
</dbReference>
<keyword evidence="8" id="KW-1185">Reference proteome</keyword>
<feature type="transmembrane region" description="Helical" evidence="5">
    <location>
        <begin position="54"/>
        <end position="75"/>
    </location>
</feature>
<accession>A0ABU4UDA2</accession>
<evidence type="ECO:0000256" key="1">
    <source>
        <dbReference type="ARBA" id="ARBA00004141"/>
    </source>
</evidence>
<feature type="transmembrane region" description="Helical" evidence="5">
    <location>
        <begin position="12"/>
        <end position="33"/>
    </location>
</feature>
<comment type="caution">
    <text evidence="7">The sequence shown here is derived from an EMBL/GenBank/DDBJ whole genome shotgun (WGS) entry which is preliminary data.</text>
</comment>
<dbReference type="PANTHER" id="PTHR31310:SF7">
    <property type="entry name" value="PA-PHOSPHATASE RELATED-FAMILY PROTEIN DDB_G0268928"/>
    <property type="match status" value="1"/>
</dbReference>